<proteinExistence type="predicted"/>
<accession>A0AAV5VC42</accession>
<sequence>MVTVISLPPFSHPHRMDHIHEDFLGTWEYEREEGLDAYLTGRGFTWTQRKLQIYSPLSITFANFGEGECCVEQKNPFGRITHIFTPEKACQEEGIDGIEYLTLIQMNGSTLIVTRIQSGLGRWQAFPEEITHRIENGILVQNLRYKKIECKRYFRKKLV</sequence>
<dbReference type="SUPFAM" id="SSF50814">
    <property type="entry name" value="Lipocalins"/>
    <property type="match status" value="1"/>
</dbReference>
<dbReference type="EMBL" id="BTSY01000002">
    <property type="protein sequence ID" value="GMT15762.1"/>
    <property type="molecule type" value="Genomic_DNA"/>
</dbReference>
<evidence type="ECO:0000313" key="2">
    <source>
        <dbReference type="Proteomes" id="UP001432322"/>
    </source>
</evidence>
<evidence type="ECO:0008006" key="3">
    <source>
        <dbReference type="Google" id="ProtNLM"/>
    </source>
</evidence>
<name>A0AAV5VC42_9BILA</name>
<comment type="caution">
    <text evidence="1">The sequence shown here is derived from an EMBL/GenBank/DDBJ whole genome shotgun (WGS) entry which is preliminary data.</text>
</comment>
<dbReference type="Gene3D" id="2.40.128.20">
    <property type="match status" value="1"/>
</dbReference>
<organism evidence="1 2">
    <name type="scientific">Pristionchus fissidentatus</name>
    <dbReference type="NCBI Taxonomy" id="1538716"/>
    <lineage>
        <taxon>Eukaryota</taxon>
        <taxon>Metazoa</taxon>
        <taxon>Ecdysozoa</taxon>
        <taxon>Nematoda</taxon>
        <taxon>Chromadorea</taxon>
        <taxon>Rhabditida</taxon>
        <taxon>Rhabditina</taxon>
        <taxon>Diplogasteromorpha</taxon>
        <taxon>Diplogasteroidea</taxon>
        <taxon>Neodiplogasteridae</taxon>
        <taxon>Pristionchus</taxon>
    </lineage>
</organism>
<dbReference type="Proteomes" id="UP001432322">
    <property type="component" value="Unassembled WGS sequence"/>
</dbReference>
<gene>
    <name evidence="1" type="ORF">PFISCL1PPCAC_7059</name>
</gene>
<protein>
    <recommendedName>
        <fullName evidence="3">Lipocalin/cytosolic fatty-acid binding domain-containing protein</fullName>
    </recommendedName>
</protein>
<keyword evidence="2" id="KW-1185">Reference proteome</keyword>
<reference evidence="1" key="1">
    <citation type="submission" date="2023-10" db="EMBL/GenBank/DDBJ databases">
        <title>Genome assembly of Pristionchus species.</title>
        <authorList>
            <person name="Yoshida K."/>
            <person name="Sommer R.J."/>
        </authorList>
    </citation>
    <scope>NUCLEOTIDE SEQUENCE</scope>
    <source>
        <strain evidence="1">RS5133</strain>
    </source>
</reference>
<dbReference type="InterPro" id="IPR012674">
    <property type="entry name" value="Calycin"/>
</dbReference>
<evidence type="ECO:0000313" key="1">
    <source>
        <dbReference type="EMBL" id="GMT15762.1"/>
    </source>
</evidence>
<dbReference type="AlphaFoldDB" id="A0AAV5VC42"/>